<protein>
    <recommendedName>
        <fullName evidence="1">CRISPR-associated protein Cas6 C-terminal domain-containing protein</fullName>
    </recommendedName>
</protein>
<dbReference type="EMBL" id="BLSA01000854">
    <property type="protein sequence ID" value="GFP33975.1"/>
    <property type="molecule type" value="Genomic_DNA"/>
</dbReference>
<accession>A0A6V8PMX7</accession>
<dbReference type="InterPro" id="IPR019267">
    <property type="entry name" value="CRISPR-assoc_Cas6_C"/>
</dbReference>
<feature type="domain" description="CRISPR-associated protein Cas6 C-terminal" evidence="1">
    <location>
        <begin position="24"/>
        <end position="73"/>
    </location>
</feature>
<dbReference type="Pfam" id="PF10040">
    <property type="entry name" value="CRISPR_Cas6"/>
    <property type="match status" value="1"/>
</dbReference>
<proteinExistence type="predicted"/>
<reference evidence="2 3" key="1">
    <citation type="journal article" date="2020" name="Front. Microbiol.">
        <title>Single-cell genomics of novel Actinobacteria with the Wood-Ljungdahl pathway discovered in a serpentinizing system.</title>
        <authorList>
            <person name="Merino N."/>
            <person name="Kawai M."/>
            <person name="Boyd E.S."/>
            <person name="Colman D.R."/>
            <person name="McGlynn S.E."/>
            <person name="Nealson K.H."/>
            <person name="Kurokawa K."/>
            <person name="Hongoh Y."/>
        </authorList>
    </citation>
    <scope>NUCLEOTIDE SEQUENCE [LARGE SCALE GENOMIC DNA]</scope>
    <source>
        <strain evidence="2 3">S42</strain>
    </source>
</reference>
<organism evidence="2 3">
    <name type="scientific">Candidatus Hakubella thermalkaliphila</name>
    <dbReference type="NCBI Taxonomy" id="2754717"/>
    <lineage>
        <taxon>Bacteria</taxon>
        <taxon>Bacillati</taxon>
        <taxon>Actinomycetota</taxon>
        <taxon>Actinomycetota incertae sedis</taxon>
        <taxon>Candidatus Hakubellales</taxon>
        <taxon>Candidatus Hakubellaceae</taxon>
        <taxon>Candidatus Hakubella</taxon>
    </lineage>
</organism>
<name>A0A6V8PMX7_9ACTN</name>
<gene>
    <name evidence="2" type="ORF">HKBW3S42_02315</name>
</gene>
<evidence type="ECO:0000313" key="3">
    <source>
        <dbReference type="Proteomes" id="UP000568877"/>
    </source>
</evidence>
<dbReference type="AlphaFoldDB" id="A0A6V8PMX7"/>
<sequence length="77" mass="8841">MPEQRRDGKWLLPFSLMEFPSQRGIYSLIGFQGKCKYTVLSNQNEMTRYLNILADFAFFAGLGQKTTMGMGQVRRLG</sequence>
<dbReference type="Gene3D" id="3.30.70.1900">
    <property type="match status" value="1"/>
</dbReference>
<evidence type="ECO:0000313" key="2">
    <source>
        <dbReference type="EMBL" id="GFP33975.1"/>
    </source>
</evidence>
<comment type="caution">
    <text evidence="2">The sequence shown here is derived from an EMBL/GenBank/DDBJ whole genome shotgun (WGS) entry which is preliminary data.</text>
</comment>
<evidence type="ECO:0000259" key="1">
    <source>
        <dbReference type="Pfam" id="PF10040"/>
    </source>
</evidence>
<dbReference type="Proteomes" id="UP000568877">
    <property type="component" value="Unassembled WGS sequence"/>
</dbReference>